<evidence type="ECO:0000313" key="4">
    <source>
        <dbReference type="EMBL" id="KAJ1519927.1"/>
    </source>
</evidence>
<keyword evidence="1" id="KW-0378">Hydrolase</keyword>
<dbReference type="CDD" id="cd22761">
    <property type="entry name" value="OTU_OTUD6"/>
    <property type="match status" value="1"/>
</dbReference>
<dbReference type="AlphaFoldDB" id="A0AAV7X5X5"/>
<dbReference type="InterPro" id="IPR038765">
    <property type="entry name" value="Papain-like_cys_pep_sf"/>
</dbReference>
<dbReference type="InterPro" id="IPR050704">
    <property type="entry name" value="Peptidase_C85-like"/>
</dbReference>
<evidence type="ECO:0000256" key="1">
    <source>
        <dbReference type="ARBA" id="ARBA00022801"/>
    </source>
</evidence>
<dbReference type="PANTHER" id="PTHR12419:SF10">
    <property type="entry name" value="DEUBIQUITINASE OTUD6B"/>
    <property type="match status" value="1"/>
</dbReference>
<feature type="compositionally biased region" description="Basic and acidic residues" evidence="2">
    <location>
        <begin position="80"/>
        <end position="93"/>
    </location>
</feature>
<proteinExistence type="predicted"/>
<evidence type="ECO:0000256" key="2">
    <source>
        <dbReference type="SAM" id="MobiDB-lite"/>
    </source>
</evidence>
<dbReference type="Pfam" id="PF02338">
    <property type="entry name" value="OTU"/>
    <property type="match status" value="1"/>
</dbReference>
<dbReference type="SUPFAM" id="SSF54001">
    <property type="entry name" value="Cysteine proteinases"/>
    <property type="match status" value="1"/>
</dbReference>
<feature type="compositionally biased region" description="Basic and acidic residues" evidence="2">
    <location>
        <begin position="59"/>
        <end position="72"/>
    </location>
</feature>
<protein>
    <recommendedName>
        <fullName evidence="3">OTU domain-containing protein</fullName>
    </recommendedName>
</protein>
<dbReference type="InterPro" id="IPR003323">
    <property type="entry name" value="OTU_dom"/>
</dbReference>
<dbReference type="Proteomes" id="UP001075354">
    <property type="component" value="Chromosome 15"/>
</dbReference>
<name>A0AAV7X5X5_9NEOP</name>
<dbReference type="PANTHER" id="PTHR12419">
    <property type="entry name" value="OTU DOMAIN CONTAINING PROTEIN"/>
    <property type="match status" value="1"/>
</dbReference>
<comment type="caution">
    <text evidence="4">The sequence shown here is derived from an EMBL/GenBank/DDBJ whole genome shotgun (WGS) entry which is preliminary data.</text>
</comment>
<organism evidence="4 5">
    <name type="scientific">Megalurothrips usitatus</name>
    <name type="common">bean blossom thrips</name>
    <dbReference type="NCBI Taxonomy" id="439358"/>
    <lineage>
        <taxon>Eukaryota</taxon>
        <taxon>Metazoa</taxon>
        <taxon>Ecdysozoa</taxon>
        <taxon>Arthropoda</taxon>
        <taxon>Hexapoda</taxon>
        <taxon>Insecta</taxon>
        <taxon>Pterygota</taxon>
        <taxon>Neoptera</taxon>
        <taxon>Paraneoptera</taxon>
        <taxon>Thysanoptera</taxon>
        <taxon>Terebrantia</taxon>
        <taxon>Thripoidea</taxon>
        <taxon>Thripidae</taxon>
        <taxon>Megalurothrips</taxon>
    </lineage>
</organism>
<dbReference type="GO" id="GO:0016579">
    <property type="term" value="P:protein deubiquitination"/>
    <property type="evidence" value="ECO:0007669"/>
    <property type="project" value="TreeGrafter"/>
</dbReference>
<keyword evidence="5" id="KW-1185">Reference proteome</keyword>
<feature type="domain" description="OTU" evidence="3">
    <location>
        <begin position="156"/>
        <end position="297"/>
    </location>
</feature>
<accession>A0AAV7X5X5</accession>
<reference evidence="4" key="1">
    <citation type="submission" date="2022-12" db="EMBL/GenBank/DDBJ databases">
        <title>Chromosome-level genome assembly of the bean flower thrips Megalurothrips usitatus.</title>
        <authorList>
            <person name="Ma L."/>
            <person name="Liu Q."/>
            <person name="Li H."/>
            <person name="Cai W."/>
        </authorList>
    </citation>
    <scope>NUCLEOTIDE SEQUENCE</scope>
    <source>
        <strain evidence="4">Cailab_2022a</strain>
    </source>
</reference>
<evidence type="ECO:0000259" key="3">
    <source>
        <dbReference type="PROSITE" id="PS50802"/>
    </source>
</evidence>
<sequence length="304" mass="34792">MSDHENSVGISGTMEELENKFKKERKELQAKIQALKKSATKGDKKKKKEVQEEIAKLEADLDQRHKEEEEAFKQNNIEKFQSKDSLEENHESTTEDAQEIVSSHVKVSKAEKRRQKKVAATKERDARIKEQEDENLLGPRHKEMIAIVEKLRERGLAIHSIVADGNCLYSAVEHQLGEANGLHADLDYKALRKLTADYIRQNRDEFLPFLTDDSGDLMSEKDFEVYCNKVEKSTAWGGQIELRAISDALKCPIEVIQAAGPPMTIGEQYVKARKPLIVTFHRFLYRLGEHYNSVGPYVEEEPEI</sequence>
<gene>
    <name evidence="4" type="ORF">ONE63_004163</name>
</gene>
<dbReference type="PROSITE" id="PS50802">
    <property type="entry name" value="OTU"/>
    <property type="match status" value="1"/>
</dbReference>
<feature type="region of interest" description="Disordered" evidence="2">
    <location>
        <begin position="59"/>
        <end position="126"/>
    </location>
</feature>
<dbReference type="InterPro" id="IPR049772">
    <property type="entry name" value="OTU_OTUD6"/>
</dbReference>
<dbReference type="Gene3D" id="3.90.70.80">
    <property type="match status" value="1"/>
</dbReference>
<dbReference type="EMBL" id="JAPTSV010000015">
    <property type="protein sequence ID" value="KAJ1519927.1"/>
    <property type="molecule type" value="Genomic_DNA"/>
</dbReference>
<dbReference type="GO" id="GO:0004843">
    <property type="term" value="F:cysteine-type deubiquitinase activity"/>
    <property type="evidence" value="ECO:0007669"/>
    <property type="project" value="TreeGrafter"/>
</dbReference>
<evidence type="ECO:0000313" key="5">
    <source>
        <dbReference type="Proteomes" id="UP001075354"/>
    </source>
</evidence>